<dbReference type="AlphaFoldDB" id="F9YUV8"/>
<protein>
    <submittedName>
        <fullName evidence="1">Secreted protein</fullName>
    </submittedName>
</protein>
<reference evidence="1 2" key="1">
    <citation type="journal article" date="2011" name="J. Bacteriol.">
        <title>Complete genome sequence of the dog commensal and human pathogen Capnocytophaga canimorsus strain 5.</title>
        <authorList>
            <person name="Manfredi P."/>
            <person name="Pagni M."/>
            <person name="Cornelis G.R."/>
        </authorList>
    </citation>
    <scope>NUCLEOTIDE SEQUENCE [LARGE SCALE GENOMIC DNA]</scope>
    <source>
        <strain evidence="2">5</strain>
    </source>
</reference>
<dbReference type="eggNOG" id="ENOG5032TAN">
    <property type="taxonomic scope" value="Bacteria"/>
</dbReference>
<organism evidence="1 2">
    <name type="scientific">Capnocytophaga canimorsus (strain 5)</name>
    <dbReference type="NCBI Taxonomy" id="860228"/>
    <lineage>
        <taxon>Bacteria</taxon>
        <taxon>Pseudomonadati</taxon>
        <taxon>Bacteroidota</taxon>
        <taxon>Flavobacteriia</taxon>
        <taxon>Flavobacteriales</taxon>
        <taxon>Flavobacteriaceae</taxon>
        <taxon>Capnocytophaga</taxon>
    </lineage>
</organism>
<evidence type="ECO:0000313" key="1">
    <source>
        <dbReference type="EMBL" id="AEK23083.1"/>
    </source>
</evidence>
<dbReference type="HOGENOM" id="CLU_102891_0_0_10"/>
<evidence type="ECO:0000313" key="2">
    <source>
        <dbReference type="Proteomes" id="UP000008895"/>
    </source>
</evidence>
<dbReference type="Proteomes" id="UP000008895">
    <property type="component" value="Chromosome"/>
</dbReference>
<proteinExistence type="predicted"/>
<accession>F9YUV8</accession>
<sequence>MLLYTKKKKSQEMKNSCFIFFTFFILGITNAQILENGKREIPVIIPLEDAPKTEASSDLLKLPIGKDKQQGSLLDKPKKQIDFTGQSKLVRRKIDFKPNYGTLNDHKREEYDAPKGNQFFGDFTNNGKFVRVYCRDHQAFDGDRISILVNDKLEIHDVLLTNSFKGFQIELKPGFNKVEFLALNQGESGPNTAEFSVLDENGNTISSAQWNLATGAKAHFVIVKNE</sequence>
<dbReference type="EMBL" id="CP002113">
    <property type="protein sequence ID" value="AEK23083.1"/>
    <property type="molecule type" value="Genomic_DNA"/>
</dbReference>
<dbReference type="KEGG" id="ccm:Ccan_09650"/>
<dbReference type="STRING" id="860228.Ccan_09650"/>
<gene>
    <name evidence="1" type="ordered locus">Ccan_09650</name>
</gene>
<name>F9YUV8_CAPCC</name>
<keyword evidence="2" id="KW-1185">Reference proteome</keyword>